<organism evidence="1 2">
    <name type="scientific">Aphanomyces euteiches</name>
    <dbReference type="NCBI Taxonomy" id="100861"/>
    <lineage>
        <taxon>Eukaryota</taxon>
        <taxon>Sar</taxon>
        <taxon>Stramenopiles</taxon>
        <taxon>Oomycota</taxon>
        <taxon>Saprolegniomycetes</taxon>
        <taxon>Saprolegniales</taxon>
        <taxon>Verrucalvaceae</taxon>
        <taxon>Aphanomyces</taxon>
    </lineage>
</organism>
<dbReference type="AlphaFoldDB" id="A0A6G0W4W0"/>
<keyword evidence="2" id="KW-1185">Reference proteome</keyword>
<name>A0A6G0W4W0_9STRA</name>
<comment type="caution">
    <text evidence="1">The sequence shown here is derived from an EMBL/GenBank/DDBJ whole genome shotgun (WGS) entry which is preliminary data.</text>
</comment>
<proteinExistence type="predicted"/>
<evidence type="ECO:0000313" key="1">
    <source>
        <dbReference type="EMBL" id="KAF0722078.1"/>
    </source>
</evidence>
<sequence length="136" mass="14207">MLATCGVERRLEPSPRSCSVRCCCHQEDPTQQRRHGNVTVLKLLEPLQESLKRPKNVAKCFDFIGIGSALVAELVGSLDVALVLKHAHTTDTAAASAIGSSVPGAAGGYLWSAICGIVGGKVDFCGGGKSTDRAQS</sequence>
<gene>
    <name evidence="1" type="ORF">Ae201684_018715</name>
</gene>
<evidence type="ECO:0000313" key="2">
    <source>
        <dbReference type="Proteomes" id="UP000481153"/>
    </source>
</evidence>
<dbReference type="EMBL" id="VJMJ01000349">
    <property type="protein sequence ID" value="KAF0722078.1"/>
    <property type="molecule type" value="Genomic_DNA"/>
</dbReference>
<dbReference type="Proteomes" id="UP000481153">
    <property type="component" value="Unassembled WGS sequence"/>
</dbReference>
<protein>
    <submittedName>
        <fullName evidence="1">Uncharacterized protein</fullName>
    </submittedName>
</protein>
<accession>A0A6G0W4W0</accession>
<reference evidence="1 2" key="1">
    <citation type="submission" date="2019-07" db="EMBL/GenBank/DDBJ databases">
        <title>Genomics analysis of Aphanomyces spp. identifies a new class of oomycete effector associated with host adaptation.</title>
        <authorList>
            <person name="Gaulin E."/>
        </authorList>
    </citation>
    <scope>NUCLEOTIDE SEQUENCE [LARGE SCALE GENOMIC DNA]</scope>
    <source>
        <strain evidence="1 2">ATCC 201684</strain>
    </source>
</reference>